<protein>
    <submittedName>
        <fullName evidence="2">Chemotaxis protein</fullName>
    </submittedName>
    <submittedName>
        <fullName evidence="3">PAS domain S-box-containing protein</fullName>
    </submittedName>
</protein>
<dbReference type="InterPro" id="IPR013655">
    <property type="entry name" value="PAS_fold_3"/>
</dbReference>
<dbReference type="Pfam" id="PF08447">
    <property type="entry name" value="PAS_3"/>
    <property type="match status" value="1"/>
</dbReference>
<keyword evidence="5" id="KW-1185">Reference proteome</keyword>
<dbReference type="EMBL" id="BONN01000003">
    <property type="protein sequence ID" value="GIG32175.1"/>
    <property type="molecule type" value="Genomic_DNA"/>
</dbReference>
<dbReference type="PROSITE" id="PS50112">
    <property type="entry name" value="PAS"/>
    <property type="match status" value="1"/>
</dbReference>
<evidence type="ECO:0000313" key="2">
    <source>
        <dbReference type="EMBL" id="GIG32175.1"/>
    </source>
</evidence>
<dbReference type="CDD" id="cd00130">
    <property type="entry name" value="PAS"/>
    <property type="match status" value="1"/>
</dbReference>
<dbReference type="SUPFAM" id="SSF55785">
    <property type="entry name" value="PYP-like sensor domain (PAS domain)"/>
    <property type="match status" value="1"/>
</dbReference>
<gene>
    <name evidence="3" type="ORF">BKA21_002588</name>
    <name evidence="2" type="ORF">Col01nite_13340</name>
</gene>
<dbReference type="RefSeq" id="WP_239072822.1">
    <property type="nucleotide sequence ID" value="NZ_BAABFI010000008.1"/>
</dbReference>
<sequence>MRRGQVVPTGAMRSFGHEEIIVSKTDRQGRITYANEVFVRVSAYTERELLGAPHSIIRHPAMPRAVFRLLWDTIGGGDEVFAYVLNLAADGVGYWVLAHVTPTYDATGALTGYHSSRRWPQPAAVRAVEPLYAQLLAEEARHPTGNAAVDASTAMLRGVLADAGCTYEEWLWGLVREHEQDV</sequence>
<accession>A0A7Y9FGQ0</accession>
<dbReference type="InterPro" id="IPR035965">
    <property type="entry name" value="PAS-like_dom_sf"/>
</dbReference>
<evidence type="ECO:0000259" key="1">
    <source>
        <dbReference type="PROSITE" id="PS50112"/>
    </source>
</evidence>
<dbReference type="Proteomes" id="UP000618382">
    <property type="component" value="Unassembled WGS sequence"/>
</dbReference>
<dbReference type="AlphaFoldDB" id="A0A7Y9FGQ0"/>
<dbReference type="NCBIfam" id="TIGR00229">
    <property type="entry name" value="sensory_box"/>
    <property type="match status" value="1"/>
</dbReference>
<evidence type="ECO:0000313" key="3">
    <source>
        <dbReference type="EMBL" id="NYD87039.1"/>
    </source>
</evidence>
<evidence type="ECO:0000313" key="4">
    <source>
        <dbReference type="Proteomes" id="UP000577956"/>
    </source>
</evidence>
<reference evidence="2 5" key="2">
    <citation type="submission" date="2021-01" db="EMBL/GenBank/DDBJ databases">
        <title>Whole genome shotgun sequence of Cellulomonas oligotrophica NBRC 109435.</title>
        <authorList>
            <person name="Komaki H."/>
            <person name="Tamura T."/>
        </authorList>
    </citation>
    <scope>NUCLEOTIDE SEQUENCE [LARGE SCALE GENOMIC DNA]</scope>
    <source>
        <strain evidence="2 5">NBRC 109435</strain>
    </source>
</reference>
<reference evidence="3 4" key="1">
    <citation type="submission" date="2020-07" db="EMBL/GenBank/DDBJ databases">
        <title>Sequencing the genomes of 1000 actinobacteria strains.</title>
        <authorList>
            <person name="Klenk H.-P."/>
        </authorList>
    </citation>
    <scope>NUCLEOTIDE SEQUENCE [LARGE SCALE GENOMIC DNA]</scope>
    <source>
        <strain evidence="3 4">DSM 24482</strain>
    </source>
</reference>
<name>A0A7Y9FGQ0_9CELL</name>
<comment type="caution">
    <text evidence="3">The sequence shown here is derived from an EMBL/GenBank/DDBJ whole genome shotgun (WGS) entry which is preliminary data.</text>
</comment>
<dbReference type="Gene3D" id="3.30.450.20">
    <property type="entry name" value="PAS domain"/>
    <property type="match status" value="1"/>
</dbReference>
<dbReference type="InterPro" id="IPR000014">
    <property type="entry name" value="PAS"/>
</dbReference>
<proteinExistence type="predicted"/>
<organism evidence="3 4">
    <name type="scientific">Cellulomonas oligotrophica</name>
    <dbReference type="NCBI Taxonomy" id="931536"/>
    <lineage>
        <taxon>Bacteria</taxon>
        <taxon>Bacillati</taxon>
        <taxon>Actinomycetota</taxon>
        <taxon>Actinomycetes</taxon>
        <taxon>Micrococcales</taxon>
        <taxon>Cellulomonadaceae</taxon>
        <taxon>Cellulomonas</taxon>
    </lineage>
</organism>
<dbReference type="Proteomes" id="UP000577956">
    <property type="component" value="Unassembled WGS sequence"/>
</dbReference>
<feature type="domain" description="PAS" evidence="1">
    <location>
        <begin position="26"/>
        <end position="51"/>
    </location>
</feature>
<evidence type="ECO:0000313" key="5">
    <source>
        <dbReference type="Proteomes" id="UP000618382"/>
    </source>
</evidence>
<dbReference type="EMBL" id="JACCBK010000001">
    <property type="protein sequence ID" value="NYD87039.1"/>
    <property type="molecule type" value="Genomic_DNA"/>
</dbReference>